<sequence>MRGSKAGKRVGAGTDDVRLPRITLVVPSYNQAGYLRAALASIVDQGYPDLELIVMDGGSTDGSVAVVEEHAAAISYWQSQPDGGQSAALAAGFARATGEVLGWLNSDDLLRPGALQAVGRAFADDPGLQWAYGDSLLVGADGEVLDVQPTVQVSSAELASLRVYLPQESTFFRRSLYERVGGVRTDLHFAMDYDLWLRFAEVAPPRHLPVVLGAFRLLPGQKSADVAGYQAEEDAAKARYAGPRVPADQLRSAARRLRARQIAARLRAQGLAASWRLPVKAVGTLTGSRPQINASRPMAVGVLVAWGGGALGVLAAAAAVFRRSRRR</sequence>
<accession>A0ABX0H2J8</accession>
<keyword evidence="1" id="KW-1133">Transmembrane helix</keyword>
<keyword evidence="1" id="KW-0812">Transmembrane</keyword>
<dbReference type="RefSeq" id="WP_166284983.1">
    <property type="nucleotide sequence ID" value="NZ_JAANNP010000214.1"/>
</dbReference>
<dbReference type="PANTHER" id="PTHR43685:SF2">
    <property type="entry name" value="GLYCOSYLTRANSFERASE 2-LIKE DOMAIN-CONTAINING PROTEIN"/>
    <property type="match status" value="1"/>
</dbReference>
<dbReference type="Gene3D" id="3.90.550.10">
    <property type="entry name" value="Spore Coat Polysaccharide Biosynthesis Protein SpsA, Chain A"/>
    <property type="match status" value="1"/>
</dbReference>
<evidence type="ECO:0000259" key="2">
    <source>
        <dbReference type="Pfam" id="PF00535"/>
    </source>
</evidence>
<dbReference type="SUPFAM" id="SSF53448">
    <property type="entry name" value="Nucleotide-diphospho-sugar transferases"/>
    <property type="match status" value="1"/>
</dbReference>
<feature type="domain" description="Glycosyltransferase 2-like" evidence="2">
    <location>
        <begin position="24"/>
        <end position="125"/>
    </location>
</feature>
<dbReference type="PANTHER" id="PTHR43685">
    <property type="entry name" value="GLYCOSYLTRANSFERASE"/>
    <property type="match status" value="1"/>
</dbReference>
<dbReference type="Pfam" id="PF00535">
    <property type="entry name" value="Glycos_transf_2"/>
    <property type="match status" value="1"/>
</dbReference>
<feature type="transmembrane region" description="Helical" evidence="1">
    <location>
        <begin position="298"/>
        <end position="321"/>
    </location>
</feature>
<evidence type="ECO:0000256" key="1">
    <source>
        <dbReference type="SAM" id="Phobius"/>
    </source>
</evidence>
<protein>
    <submittedName>
        <fullName evidence="3">Glycosyltransferase</fullName>
    </submittedName>
</protein>
<proteinExistence type="predicted"/>
<comment type="caution">
    <text evidence="3">The sequence shown here is derived from an EMBL/GenBank/DDBJ whole genome shotgun (WGS) entry which is preliminary data.</text>
</comment>
<keyword evidence="4" id="KW-1185">Reference proteome</keyword>
<dbReference type="CDD" id="cd06433">
    <property type="entry name" value="GT_2_WfgS_like"/>
    <property type="match status" value="1"/>
</dbReference>
<dbReference type="InterPro" id="IPR029044">
    <property type="entry name" value="Nucleotide-diphossugar_trans"/>
</dbReference>
<organism evidence="3 4">
    <name type="scientific">Motilibacter deserti</name>
    <dbReference type="NCBI Taxonomy" id="2714956"/>
    <lineage>
        <taxon>Bacteria</taxon>
        <taxon>Bacillati</taxon>
        <taxon>Actinomycetota</taxon>
        <taxon>Actinomycetes</taxon>
        <taxon>Motilibacterales</taxon>
        <taxon>Motilibacteraceae</taxon>
        <taxon>Motilibacter</taxon>
    </lineage>
</organism>
<dbReference type="Proteomes" id="UP000800981">
    <property type="component" value="Unassembled WGS sequence"/>
</dbReference>
<dbReference type="InterPro" id="IPR001173">
    <property type="entry name" value="Glyco_trans_2-like"/>
</dbReference>
<evidence type="ECO:0000313" key="3">
    <source>
        <dbReference type="EMBL" id="NHC16566.1"/>
    </source>
</evidence>
<dbReference type="EMBL" id="JAANNP010000214">
    <property type="protein sequence ID" value="NHC16566.1"/>
    <property type="molecule type" value="Genomic_DNA"/>
</dbReference>
<name>A0ABX0H2J8_9ACTN</name>
<dbReference type="InterPro" id="IPR050834">
    <property type="entry name" value="Glycosyltransf_2"/>
</dbReference>
<keyword evidence="1" id="KW-0472">Membrane</keyword>
<evidence type="ECO:0000313" key="4">
    <source>
        <dbReference type="Proteomes" id="UP000800981"/>
    </source>
</evidence>
<gene>
    <name evidence="3" type="ORF">G9H71_22535</name>
</gene>
<reference evidence="3 4" key="1">
    <citation type="submission" date="2020-03" db="EMBL/GenBank/DDBJ databases">
        <title>Two novel Motilibacter sp.</title>
        <authorList>
            <person name="Liu S."/>
        </authorList>
    </citation>
    <scope>NUCLEOTIDE SEQUENCE [LARGE SCALE GENOMIC DNA]</scope>
    <source>
        <strain evidence="3 4">E257</strain>
    </source>
</reference>